<dbReference type="Proteomes" id="UP000001996">
    <property type="component" value="Unassembled WGS sequence"/>
</dbReference>
<dbReference type="KEGG" id="lel:PVL30_000834"/>
<evidence type="ECO:0000313" key="2">
    <source>
        <dbReference type="EMBL" id="EDK42688.1"/>
    </source>
</evidence>
<reference evidence="2 3" key="1">
    <citation type="journal article" date="2009" name="Nature">
        <title>Evolution of pathogenicity and sexual reproduction in eight Candida genomes.</title>
        <authorList>
            <person name="Butler G."/>
            <person name="Rasmussen M.D."/>
            <person name="Lin M.F."/>
            <person name="Santos M.A."/>
            <person name="Sakthikumar S."/>
            <person name="Munro C.A."/>
            <person name="Rheinbay E."/>
            <person name="Grabherr M."/>
            <person name="Forche A."/>
            <person name="Reedy J.L."/>
            <person name="Agrafioti I."/>
            <person name="Arnaud M.B."/>
            <person name="Bates S."/>
            <person name="Brown A.J."/>
            <person name="Brunke S."/>
            <person name="Costanzo M.C."/>
            <person name="Fitzpatrick D.A."/>
            <person name="de Groot P.W."/>
            <person name="Harris D."/>
            <person name="Hoyer L.L."/>
            <person name="Hube B."/>
            <person name="Klis F.M."/>
            <person name="Kodira C."/>
            <person name="Lennard N."/>
            <person name="Logue M.E."/>
            <person name="Martin R."/>
            <person name="Neiman A.M."/>
            <person name="Nikolaou E."/>
            <person name="Quail M.A."/>
            <person name="Quinn J."/>
            <person name="Santos M.C."/>
            <person name="Schmitzberger F.F."/>
            <person name="Sherlock G."/>
            <person name="Shah P."/>
            <person name="Silverstein K.A."/>
            <person name="Skrzypek M.S."/>
            <person name="Soll D."/>
            <person name="Staggs R."/>
            <person name="Stansfield I."/>
            <person name="Stumpf M.P."/>
            <person name="Sudbery P.E."/>
            <person name="Srikantha T."/>
            <person name="Zeng Q."/>
            <person name="Berman J."/>
            <person name="Berriman M."/>
            <person name="Heitman J."/>
            <person name="Gow N.A."/>
            <person name="Lorenz M.C."/>
            <person name="Birren B.W."/>
            <person name="Kellis M."/>
            <person name="Cuomo C.A."/>
        </authorList>
    </citation>
    <scope>NUCLEOTIDE SEQUENCE [LARGE SCALE GENOMIC DNA]</scope>
    <source>
        <strain evidence="3">ATCC 11503 / BCRC 21390 / CBS 2605 / JCM 1781 / NBRC 1676 / NRRL YB-4239</strain>
    </source>
</reference>
<dbReference type="VEuPathDB" id="FungiDB:LELG_00866"/>
<dbReference type="FunCoup" id="A5DU30">
    <property type="interactions" value="290"/>
</dbReference>
<evidence type="ECO:0000256" key="1">
    <source>
        <dbReference type="SAM" id="MobiDB-lite"/>
    </source>
</evidence>
<dbReference type="STRING" id="379508.A5DU30"/>
<name>A5DU30_LODEL</name>
<dbReference type="Pfam" id="PF14617">
    <property type="entry name" value="CMS1"/>
    <property type="match status" value="2"/>
</dbReference>
<feature type="compositionally biased region" description="Low complexity" evidence="1">
    <location>
        <begin position="163"/>
        <end position="174"/>
    </location>
</feature>
<feature type="compositionally biased region" description="Polar residues" evidence="1">
    <location>
        <begin position="48"/>
        <end position="57"/>
    </location>
</feature>
<dbReference type="PANTHER" id="PTHR24030:SF0">
    <property type="entry name" value="PROTEIN CMSS1"/>
    <property type="match status" value="1"/>
</dbReference>
<evidence type="ECO:0000313" key="3">
    <source>
        <dbReference type="Proteomes" id="UP000001996"/>
    </source>
</evidence>
<feature type="compositionally biased region" description="Acidic residues" evidence="1">
    <location>
        <begin position="7"/>
        <end position="37"/>
    </location>
</feature>
<dbReference type="HOGENOM" id="CLU_086112_0_0_1"/>
<protein>
    <recommendedName>
        <fullName evidence="4">Protein CMS1</fullName>
    </recommendedName>
</protein>
<accession>A5DU30</accession>
<gene>
    <name evidence="2" type="ORF">LELG_00866</name>
</gene>
<dbReference type="GO" id="GO:0030686">
    <property type="term" value="C:90S preribosome"/>
    <property type="evidence" value="ECO:0007669"/>
    <property type="project" value="TreeGrafter"/>
</dbReference>
<dbReference type="OMA" id="SRILCCT"/>
<feature type="region of interest" description="Disordered" evidence="1">
    <location>
        <begin position="161"/>
        <end position="199"/>
    </location>
</feature>
<evidence type="ECO:0008006" key="4">
    <source>
        <dbReference type="Google" id="ProtNLM"/>
    </source>
</evidence>
<dbReference type="RefSeq" id="XP_001528346.1">
    <property type="nucleotide sequence ID" value="XM_001528296.1"/>
</dbReference>
<sequence length="320" mass="36245">MSNTGPEADDLDDGLAYEFDLSGDENDNGIMEGEEHEVEVNGGDNDDQLINTGGTSKDYSREKNDSKKRKRDDSSLKEKKKIKMEMDTEQKKNISLEENADVIAEFINSRIRRKHASLSALELSELFFSKSDIRTTHEFKEPRTLDNLGSYINQRFKNMLPGKQGKQSKQAKQVKQNKKKLKNSGNNTEENVDDKGDFDNHTNEDRKFIAIVSMSAIRACDVHRATKDLNGGSLKLINKNKLAVDLKLVGSTRSRILCCTPGRLSKVLDAENSKLAKEEVKIVLVDNSYLDQKKQNIWDIKETVEVLKDLTKSGSKLYFY</sequence>
<dbReference type="EMBL" id="CH981524">
    <property type="protein sequence ID" value="EDK42688.1"/>
    <property type="molecule type" value="Genomic_DNA"/>
</dbReference>
<dbReference type="OrthoDB" id="1929311at2759"/>
<feature type="compositionally biased region" description="Basic and acidic residues" evidence="1">
    <location>
        <begin position="58"/>
        <end position="86"/>
    </location>
</feature>
<organism evidence="2 3">
    <name type="scientific">Lodderomyces elongisporus (strain ATCC 11503 / CBS 2605 / JCM 1781 / NBRC 1676 / NRRL YB-4239)</name>
    <name type="common">Yeast</name>
    <name type="synonym">Saccharomyces elongisporus</name>
    <dbReference type="NCBI Taxonomy" id="379508"/>
    <lineage>
        <taxon>Eukaryota</taxon>
        <taxon>Fungi</taxon>
        <taxon>Dikarya</taxon>
        <taxon>Ascomycota</taxon>
        <taxon>Saccharomycotina</taxon>
        <taxon>Pichiomycetes</taxon>
        <taxon>Debaryomycetaceae</taxon>
        <taxon>Candida/Lodderomyces clade</taxon>
        <taxon>Lodderomyces</taxon>
    </lineage>
</organism>
<dbReference type="eggNOG" id="KOG3089">
    <property type="taxonomic scope" value="Eukaryota"/>
</dbReference>
<dbReference type="GO" id="GO:0005634">
    <property type="term" value="C:nucleus"/>
    <property type="evidence" value="ECO:0007669"/>
    <property type="project" value="TreeGrafter"/>
</dbReference>
<dbReference type="InParanoid" id="A5DU30"/>
<feature type="region of interest" description="Disordered" evidence="1">
    <location>
        <begin position="1"/>
        <end position="86"/>
    </location>
</feature>
<keyword evidence="3" id="KW-1185">Reference proteome</keyword>
<dbReference type="GeneID" id="5235160"/>
<dbReference type="InterPro" id="IPR032704">
    <property type="entry name" value="Cms1"/>
</dbReference>
<dbReference type="AlphaFoldDB" id="A5DU30"/>
<dbReference type="PANTHER" id="PTHR24030">
    <property type="entry name" value="PROTEIN CMSS1"/>
    <property type="match status" value="1"/>
</dbReference>
<proteinExistence type="predicted"/>